<feature type="chain" id="PRO_5038971296" evidence="2">
    <location>
        <begin position="36"/>
        <end position="114"/>
    </location>
</feature>
<evidence type="ECO:0000256" key="2">
    <source>
        <dbReference type="SAM" id="SignalP"/>
    </source>
</evidence>
<reference evidence="3 4" key="1">
    <citation type="submission" date="2019-03" db="EMBL/GenBank/DDBJ databases">
        <title>Draft genome sequences of novel Actinobacteria.</title>
        <authorList>
            <person name="Sahin N."/>
            <person name="Ay H."/>
            <person name="Saygin H."/>
        </authorList>
    </citation>
    <scope>NUCLEOTIDE SEQUENCE [LARGE SCALE GENOMIC DNA]</scope>
    <source>
        <strain evidence="3 4">6K102</strain>
    </source>
</reference>
<feature type="compositionally biased region" description="Polar residues" evidence="1">
    <location>
        <begin position="98"/>
        <end position="114"/>
    </location>
</feature>
<evidence type="ECO:0000256" key="1">
    <source>
        <dbReference type="SAM" id="MobiDB-lite"/>
    </source>
</evidence>
<dbReference type="Proteomes" id="UP000295136">
    <property type="component" value="Unassembled WGS sequence"/>
</dbReference>
<organism evidence="3 4">
    <name type="scientific">Nonomuraea mesophila</name>
    <dbReference type="NCBI Taxonomy" id="2530382"/>
    <lineage>
        <taxon>Bacteria</taxon>
        <taxon>Bacillati</taxon>
        <taxon>Actinomycetota</taxon>
        <taxon>Actinomycetes</taxon>
        <taxon>Streptosporangiales</taxon>
        <taxon>Streptosporangiaceae</taxon>
        <taxon>Nonomuraea</taxon>
    </lineage>
</organism>
<dbReference type="RefSeq" id="WP_132628858.1">
    <property type="nucleotide sequence ID" value="NZ_SMLD01000012.1"/>
</dbReference>
<evidence type="ECO:0000313" key="4">
    <source>
        <dbReference type="Proteomes" id="UP000295136"/>
    </source>
</evidence>
<proteinExistence type="predicted"/>
<dbReference type="AlphaFoldDB" id="A0A4R5FVD0"/>
<name>A0A4R5FVD0_9ACTN</name>
<feature type="signal peptide" evidence="2">
    <location>
        <begin position="1"/>
        <end position="35"/>
    </location>
</feature>
<gene>
    <name evidence="3" type="ORF">E1295_07015</name>
</gene>
<sequence length="114" mass="11691">MEIDMNSIPGQKRSRRSIVAAIVLAAVALGGAACGGDPEPGGTEASMAPQGDAAAFATCMRENGVPSFPDPGTDGAFVKNDKSNTPEFKKAEEACKQYQPQSIPSMTPSKTSGS</sequence>
<feature type="compositionally biased region" description="Basic and acidic residues" evidence="1">
    <location>
        <begin position="79"/>
        <end position="95"/>
    </location>
</feature>
<keyword evidence="4" id="KW-1185">Reference proteome</keyword>
<comment type="caution">
    <text evidence="3">The sequence shown here is derived from an EMBL/GenBank/DDBJ whole genome shotgun (WGS) entry which is preliminary data.</text>
</comment>
<dbReference type="EMBL" id="SMLD01000012">
    <property type="protein sequence ID" value="TDE57713.1"/>
    <property type="molecule type" value="Genomic_DNA"/>
</dbReference>
<accession>A0A4R5FVD0</accession>
<keyword evidence="2" id="KW-0732">Signal</keyword>
<feature type="region of interest" description="Disordered" evidence="1">
    <location>
        <begin position="62"/>
        <end position="114"/>
    </location>
</feature>
<evidence type="ECO:0000313" key="3">
    <source>
        <dbReference type="EMBL" id="TDE57713.1"/>
    </source>
</evidence>
<protein>
    <submittedName>
        <fullName evidence="3">Uncharacterized protein</fullName>
    </submittedName>
</protein>